<dbReference type="Proteomes" id="UP000694257">
    <property type="component" value="Chromosome"/>
</dbReference>
<organism evidence="1 2">
    <name type="scientific">Nocardia iowensis</name>
    <dbReference type="NCBI Taxonomy" id="204891"/>
    <lineage>
        <taxon>Bacteria</taxon>
        <taxon>Bacillati</taxon>
        <taxon>Actinomycetota</taxon>
        <taxon>Actinomycetes</taxon>
        <taxon>Mycobacteriales</taxon>
        <taxon>Nocardiaceae</taxon>
        <taxon>Nocardia</taxon>
    </lineage>
</organism>
<name>A0ABX8RJK0_NOCIO</name>
<sequence>MLVKRRKAFADLDLDKLSPAWRDLAEAVRVLIRQTGRSLRAIESAIREKLDELRKEARADEYKLRLKYGYLTKSVLWDWAHGNRKRAPKIVQLKELHNLALASAGAADEVISWDDLERLWHNVATKPAEIAPASEATVAPVPRSEGDRRNIAILEIAWRPAKDLATYISVGNLERANGLIRHVGSEADPAETADAVISCRDLGMPEATRAIIDYAGNRPERDVLHILHSLKQRGRRADADALLDRALTRPRGDGTLPRAS</sequence>
<keyword evidence="2" id="KW-1185">Reference proteome</keyword>
<dbReference type="EMBL" id="CP078145">
    <property type="protein sequence ID" value="QXN89813.1"/>
    <property type="molecule type" value="Genomic_DNA"/>
</dbReference>
<evidence type="ECO:0000313" key="1">
    <source>
        <dbReference type="EMBL" id="QXN89813.1"/>
    </source>
</evidence>
<evidence type="ECO:0000313" key="2">
    <source>
        <dbReference type="Proteomes" id="UP000694257"/>
    </source>
</evidence>
<gene>
    <name evidence="1" type="ORF">KV110_30785</name>
</gene>
<reference evidence="1 2" key="1">
    <citation type="submission" date="2021-07" db="EMBL/GenBank/DDBJ databases">
        <title>Whole Genome Sequence of Nocardia Iowensis.</title>
        <authorList>
            <person name="Lamm A."/>
            <person name="Collins-Fairclough A.M."/>
            <person name="Bunk B."/>
            <person name="Sproer C."/>
        </authorList>
    </citation>
    <scope>NUCLEOTIDE SEQUENCE [LARGE SCALE GENOMIC DNA]</scope>
    <source>
        <strain evidence="1 2">NRRL 5646</strain>
    </source>
</reference>
<dbReference type="RefSeq" id="WP_218470680.1">
    <property type="nucleotide sequence ID" value="NZ_BAABJN010000006.1"/>
</dbReference>
<proteinExistence type="predicted"/>
<accession>A0ABX8RJK0</accession>
<protein>
    <submittedName>
        <fullName evidence="1">Uncharacterized protein</fullName>
    </submittedName>
</protein>